<keyword evidence="3 5" id="KW-0346">Stress response</keyword>
<evidence type="ECO:0000256" key="4">
    <source>
        <dbReference type="ARBA" id="ARBA00023163"/>
    </source>
</evidence>
<comment type="similarity">
    <text evidence="5">Belongs to the HrcA family.</text>
</comment>
<keyword evidence="4 5" id="KW-0804">Transcription</keyword>
<dbReference type="SUPFAM" id="SSF55781">
    <property type="entry name" value="GAF domain-like"/>
    <property type="match status" value="1"/>
</dbReference>
<dbReference type="InterPro" id="IPR023120">
    <property type="entry name" value="WHTH_transcript_rep_HrcA_IDD"/>
</dbReference>
<keyword evidence="2 5" id="KW-0805">Transcription regulation</keyword>
<dbReference type="Gene3D" id="3.30.450.40">
    <property type="match status" value="1"/>
</dbReference>
<protein>
    <recommendedName>
        <fullName evidence="5">Heat-inducible transcription repressor HrcA</fullName>
    </recommendedName>
</protein>
<feature type="domain" description="Heat-inducible transcription repressor HrcA C-terminal" evidence="6">
    <location>
        <begin position="119"/>
        <end position="339"/>
    </location>
</feature>
<dbReference type="PANTHER" id="PTHR34824:SF1">
    <property type="entry name" value="HEAT-INDUCIBLE TRANSCRIPTION REPRESSOR HRCA"/>
    <property type="match status" value="1"/>
</dbReference>
<organism evidence="7">
    <name type="scientific">uncultured Alphaproteobacteria bacterium</name>
    <dbReference type="NCBI Taxonomy" id="91750"/>
    <lineage>
        <taxon>Bacteria</taxon>
        <taxon>Pseudomonadati</taxon>
        <taxon>Pseudomonadota</taxon>
        <taxon>Alphaproteobacteria</taxon>
        <taxon>environmental samples</taxon>
    </lineage>
</organism>
<dbReference type="HAMAP" id="MF_00081">
    <property type="entry name" value="HrcA"/>
    <property type="match status" value="1"/>
</dbReference>
<sequence length="354" mass="38176">MPETFSTAASPIRQLNDRSREVFRLIVDSYVETGEPVGSRTLSARLSQPLSPASIRAVMADLEELGLVYAPHTSAGRLPTEAGLRFFVSGLMEIGRLDAAERSLIESRCRQSGRDFSSALESTTALLSGLSRCAGLVFAPKAEAPLKHVEFVALEQGRALVVTVTRDGLVENRVISIPEDLPRSVLAEATNYLNAHIVGRTMAEAKSFVADELERHRSEIDALTKKVVEEGLAVWGGEPGGGALIVRGQANLLQDVHAIEELDRIRNLFEALEAKERMLSLLDIANQAEGVQIFIGSDNPLFEASGSSLIVAPFRSGPDKIVGAIGVVGPTRLNYGRIIPLVDFTAKVLTRLIG</sequence>
<dbReference type="InterPro" id="IPR029016">
    <property type="entry name" value="GAF-like_dom_sf"/>
</dbReference>
<dbReference type="AlphaFoldDB" id="A0A212KAZ8"/>
<evidence type="ECO:0000256" key="2">
    <source>
        <dbReference type="ARBA" id="ARBA00023015"/>
    </source>
</evidence>
<dbReference type="NCBIfam" id="TIGR00331">
    <property type="entry name" value="hrcA"/>
    <property type="match status" value="1"/>
</dbReference>
<keyword evidence="1 5" id="KW-0678">Repressor</keyword>
<accession>A0A212KAZ8</accession>
<evidence type="ECO:0000259" key="6">
    <source>
        <dbReference type="Pfam" id="PF01628"/>
    </source>
</evidence>
<dbReference type="InterPro" id="IPR036390">
    <property type="entry name" value="WH_DNA-bd_sf"/>
</dbReference>
<reference evidence="7" key="1">
    <citation type="submission" date="2016-04" db="EMBL/GenBank/DDBJ databases">
        <authorList>
            <person name="Evans L.H."/>
            <person name="Alamgir A."/>
            <person name="Owens N."/>
            <person name="Weber N.D."/>
            <person name="Virtaneva K."/>
            <person name="Barbian K."/>
            <person name="Babar A."/>
            <person name="Rosenke K."/>
        </authorList>
    </citation>
    <scope>NUCLEOTIDE SEQUENCE</scope>
    <source>
        <strain evidence="7">86</strain>
    </source>
</reference>
<proteinExistence type="inferred from homology"/>
<dbReference type="SUPFAM" id="SSF46785">
    <property type="entry name" value="Winged helix' DNA-binding domain"/>
    <property type="match status" value="1"/>
</dbReference>
<dbReference type="GO" id="GO:0045892">
    <property type="term" value="P:negative regulation of DNA-templated transcription"/>
    <property type="evidence" value="ECO:0007669"/>
    <property type="project" value="UniProtKB-UniRule"/>
</dbReference>
<dbReference type="Gene3D" id="3.30.390.60">
    <property type="entry name" value="Heat-inducible transcription repressor hrca homolog, domain 3"/>
    <property type="match status" value="1"/>
</dbReference>
<dbReference type="PANTHER" id="PTHR34824">
    <property type="entry name" value="HEAT-INDUCIBLE TRANSCRIPTION REPRESSOR HRCA"/>
    <property type="match status" value="1"/>
</dbReference>
<evidence type="ECO:0000313" key="7">
    <source>
        <dbReference type="EMBL" id="SBW08914.1"/>
    </source>
</evidence>
<dbReference type="InterPro" id="IPR036388">
    <property type="entry name" value="WH-like_DNA-bd_sf"/>
</dbReference>
<evidence type="ECO:0000256" key="5">
    <source>
        <dbReference type="HAMAP-Rule" id="MF_00081"/>
    </source>
</evidence>
<comment type="function">
    <text evidence="5">Negative regulator of class I heat shock genes (grpE-dnaK-dnaJ and groELS operons). Prevents heat-shock induction of these operons.</text>
</comment>
<evidence type="ECO:0000256" key="1">
    <source>
        <dbReference type="ARBA" id="ARBA00022491"/>
    </source>
</evidence>
<dbReference type="EMBL" id="FLUO01000001">
    <property type="protein sequence ID" value="SBW08914.1"/>
    <property type="molecule type" value="Genomic_DNA"/>
</dbReference>
<dbReference type="PIRSF" id="PIRSF005485">
    <property type="entry name" value="HrcA"/>
    <property type="match status" value="1"/>
</dbReference>
<name>A0A212KAZ8_9PROT</name>
<dbReference type="Gene3D" id="1.10.10.10">
    <property type="entry name" value="Winged helix-like DNA-binding domain superfamily/Winged helix DNA-binding domain"/>
    <property type="match status" value="1"/>
</dbReference>
<gene>
    <name evidence="5 7" type="primary">hrcA</name>
    <name evidence="7" type="ORF">KL86APRO_12480</name>
</gene>
<evidence type="ECO:0000256" key="3">
    <source>
        <dbReference type="ARBA" id="ARBA00023016"/>
    </source>
</evidence>
<dbReference type="InterPro" id="IPR002571">
    <property type="entry name" value="HrcA"/>
</dbReference>
<dbReference type="Pfam" id="PF01628">
    <property type="entry name" value="HrcA"/>
    <property type="match status" value="1"/>
</dbReference>
<dbReference type="GO" id="GO:0003677">
    <property type="term" value="F:DNA binding"/>
    <property type="evidence" value="ECO:0007669"/>
    <property type="project" value="InterPro"/>
</dbReference>
<dbReference type="InterPro" id="IPR021153">
    <property type="entry name" value="HrcA_C"/>
</dbReference>